<feature type="domain" description="Ketosynthase family 3 (KS3)" evidence="5">
    <location>
        <begin position="4"/>
        <end position="429"/>
    </location>
</feature>
<dbReference type="PANTHER" id="PTHR43775:SF37">
    <property type="entry name" value="SI:DKEY-61P9.11"/>
    <property type="match status" value="1"/>
</dbReference>
<keyword evidence="2" id="KW-0597">Phosphoprotein</keyword>
<keyword evidence="3 4" id="KW-0808">Transferase</keyword>
<dbReference type="RefSeq" id="WP_319984530.1">
    <property type="nucleotide sequence ID" value="NZ_JAXAVV010000006.1"/>
</dbReference>
<comment type="similarity">
    <text evidence="4">Belongs to the thiolase-like superfamily. Beta-ketoacyl-ACP synthases family.</text>
</comment>
<dbReference type="Proteomes" id="UP001271792">
    <property type="component" value="Unassembled WGS sequence"/>
</dbReference>
<reference evidence="6 7" key="1">
    <citation type="submission" date="2023-11" db="EMBL/GenBank/DDBJ databases">
        <title>Lentzea sokolovensis, sp. nov., Lentzea kristufkii, sp. nov., and Lentzea miocenensis, sp. nov., rare actinobacteria from Sokolov Coal Basin, Miocene lacustrine sediment, Czech Republic.</title>
        <authorList>
            <person name="Lara A."/>
            <person name="Kotroba L."/>
            <person name="Nouioui I."/>
            <person name="Neumann-Schaal M."/>
            <person name="Mast Y."/>
            <person name="Chronakova A."/>
        </authorList>
    </citation>
    <scope>NUCLEOTIDE SEQUENCE [LARGE SCALE GENOMIC DNA]</scope>
    <source>
        <strain evidence="6 7">BCCO 10_0798</strain>
    </source>
</reference>
<dbReference type="SUPFAM" id="SSF53901">
    <property type="entry name" value="Thiolase-like"/>
    <property type="match status" value="1"/>
</dbReference>
<dbReference type="CDD" id="cd00833">
    <property type="entry name" value="PKS"/>
    <property type="match status" value="1"/>
</dbReference>
<dbReference type="SMART" id="SM00825">
    <property type="entry name" value="PKS_KS"/>
    <property type="match status" value="1"/>
</dbReference>
<keyword evidence="7" id="KW-1185">Reference proteome</keyword>
<organism evidence="6 7">
    <name type="scientific">Lentzea kristufekii</name>
    <dbReference type="NCBI Taxonomy" id="3095430"/>
    <lineage>
        <taxon>Bacteria</taxon>
        <taxon>Bacillati</taxon>
        <taxon>Actinomycetota</taxon>
        <taxon>Actinomycetes</taxon>
        <taxon>Pseudonocardiales</taxon>
        <taxon>Pseudonocardiaceae</taxon>
        <taxon>Lentzea</taxon>
    </lineage>
</organism>
<gene>
    <name evidence="6" type="ORF">SK571_14275</name>
</gene>
<dbReference type="Gene3D" id="3.40.47.10">
    <property type="match status" value="1"/>
</dbReference>
<name>A0ABU4TQH8_9PSEU</name>
<evidence type="ECO:0000313" key="7">
    <source>
        <dbReference type="Proteomes" id="UP001271792"/>
    </source>
</evidence>
<protein>
    <submittedName>
        <fullName evidence="6">Polyketide synthase</fullName>
    </submittedName>
</protein>
<dbReference type="InterPro" id="IPR020841">
    <property type="entry name" value="PKS_Beta-ketoAc_synthase_dom"/>
</dbReference>
<dbReference type="EMBL" id="JAXAVV010000006">
    <property type="protein sequence ID" value="MDX8050553.1"/>
    <property type="molecule type" value="Genomic_DNA"/>
</dbReference>
<dbReference type="InterPro" id="IPR018201">
    <property type="entry name" value="Ketoacyl_synth_AS"/>
</dbReference>
<evidence type="ECO:0000313" key="6">
    <source>
        <dbReference type="EMBL" id="MDX8050553.1"/>
    </source>
</evidence>
<dbReference type="Pfam" id="PF02801">
    <property type="entry name" value="Ketoacyl-synt_C"/>
    <property type="match status" value="1"/>
</dbReference>
<evidence type="ECO:0000256" key="1">
    <source>
        <dbReference type="ARBA" id="ARBA00022450"/>
    </source>
</evidence>
<dbReference type="InterPro" id="IPR050091">
    <property type="entry name" value="PKS_NRPS_Biosynth_Enz"/>
</dbReference>
<proteinExistence type="inferred from homology"/>
<dbReference type="PANTHER" id="PTHR43775">
    <property type="entry name" value="FATTY ACID SYNTHASE"/>
    <property type="match status" value="1"/>
</dbReference>
<dbReference type="Pfam" id="PF00109">
    <property type="entry name" value="ketoacyl-synt"/>
    <property type="match status" value="1"/>
</dbReference>
<evidence type="ECO:0000256" key="4">
    <source>
        <dbReference type="RuleBase" id="RU003694"/>
    </source>
</evidence>
<keyword evidence="1" id="KW-0596">Phosphopantetheine</keyword>
<dbReference type="InterPro" id="IPR014030">
    <property type="entry name" value="Ketoacyl_synth_N"/>
</dbReference>
<dbReference type="PROSITE" id="PS52004">
    <property type="entry name" value="KS3_2"/>
    <property type="match status" value="1"/>
</dbReference>
<evidence type="ECO:0000256" key="3">
    <source>
        <dbReference type="ARBA" id="ARBA00022679"/>
    </source>
</evidence>
<evidence type="ECO:0000259" key="5">
    <source>
        <dbReference type="PROSITE" id="PS52004"/>
    </source>
</evidence>
<comment type="caution">
    <text evidence="6">The sequence shown here is derived from an EMBL/GenBank/DDBJ whole genome shotgun (WGS) entry which is preliminary data.</text>
</comment>
<dbReference type="PROSITE" id="PS00606">
    <property type="entry name" value="KS3_1"/>
    <property type="match status" value="1"/>
</dbReference>
<dbReference type="InterPro" id="IPR014031">
    <property type="entry name" value="Ketoacyl_synth_C"/>
</dbReference>
<sequence length="432" mass="44284">MNTCEPIAIVGMGCRFPGATTPGQLWDLLRGEVDALSATAPASRFDARALHDPAPRRPGRLVSLDGGFLDDTTDFAPDAYFVTERENITLDPQHRVLLTCAGDALADAGLPPEAIAGRDIGVFMGQSTGEHWDRLQGTTTVDMYAIATAAARSMASGRISYAWDLRGPCTTVDAACSSGTLAVHLACQSLRTGECDTALAGGVSLVLGTDHTIGYSAAGMLSPTGRCRFAHENADGFVRSDGAGVLALKRLSSAQADGDTIHALILGSAQASKGRTAKAIIAPSVDGYLQVITRAVATAGITPDVIGYVEAHGNAAPAGDRLELQAIGATIGAHRPADSPCLVGSVKTNIGHPEAAGGMAGLIKAALAVRERTVPASLYSDSPTSQVDWAGLNIAPVPQATPWPGNGTAIAGVSSYGLSGTFVHILVGEPPN</sequence>
<evidence type="ECO:0000256" key="2">
    <source>
        <dbReference type="ARBA" id="ARBA00022553"/>
    </source>
</evidence>
<dbReference type="InterPro" id="IPR016039">
    <property type="entry name" value="Thiolase-like"/>
</dbReference>
<accession>A0ABU4TQH8</accession>